<proteinExistence type="predicted"/>
<dbReference type="Proteomes" id="UP000193067">
    <property type="component" value="Unassembled WGS sequence"/>
</dbReference>
<dbReference type="STRING" id="1353009.A0A1Y2I819"/>
<accession>A0A1Y2I819</accession>
<dbReference type="OrthoDB" id="2758680at2759"/>
<organism evidence="1 2">
    <name type="scientific">Trametes coccinea (strain BRFM310)</name>
    <name type="common">Pycnoporus coccineus</name>
    <dbReference type="NCBI Taxonomy" id="1353009"/>
    <lineage>
        <taxon>Eukaryota</taxon>
        <taxon>Fungi</taxon>
        <taxon>Dikarya</taxon>
        <taxon>Basidiomycota</taxon>
        <taxon>Agaricomycotina</taxon>
        <taxon>Agaricomycetes</taxon>
        <taxon>Polyporales</taxon>
        <taxon>Polyporaceae</taxon>
        <taxon>Trametes</taxon>
    </lineage>
</organism>
<evidence type="ECO:0000313" key="1">
    <source>
        <dbReference type="EMBL" id="OSC97287.1"/>
    </source>
</evidence>
<dbReference type="EMBL" id="KZ084154">
    <property type="protein sequence ID" value="OSC97287.1"/>
    <property type="molecule type" value="Genomic_DNA"/>
</dbReference>
<protein>
    <submittedName>
        <fullName evidence="1">Uncharacterized protein</fullName>
    </submittedName>
</protein>
<sequence length="216" mass="24757">MFSFGLSGETVLWAPIIRAAGRHLQSVSVSMVDRASRQSYSFSLPSESFAEADEYENDHAYILDNMANCSSLKSVSLKYLPHLLGNYDSPPSDGFVRALRDVLEREQVTWPALQRLHLQLPDREGQEPFVTAELGNDLARALLNRKRYPHFKRLIVRIVHESWHEDSPRWLPTASVKITPWDRAVIVRRWKTALSAFEGIAGITLDVDLWWAQRRS</sequence>
<keyword evidence="2" id="KW-1185">Reference proteome</keyword>
<dbReference type="AlphaFoldDB" id="A0A1Y2I819"/>
<evidence type="ECO:0000313" key="2">
    <source>
        <dbReference type="Proteomes" id="UP000193067"/>
    </source>
</evidence>
<name>A0A1Y2I819_TRAC3</name>
<gene>
    <name evidence="1" type="ORF">PYCCODRAFT_1440379</name>
</gene>
<reference evidence="1 2" key="1">
    <citation type="journal article" date="2015" name="Biotechnol. Biofuels">
        <title>Enhanced degradation of softwood versus hardwood by the white-rot fungus Pycnoporus coccineus.</title>
        <authorList>
            <person name="Couturier M."/>
            <person name="Navarro D."/>
            <person name="Chevret D."/>
            <person name="Henrissat B."/>
            <person name="Piumi F."/>
            <person name="Ruiz-Duenas F.J."/>
            <person name="Martinez A.T."/>
            <person name="Grigoriev I.V."/>
            <person name="Riley R."/>
            <person name="Lipzen A."/>
            <person name="Berrin J.G."/>
            <person name="Master E.R."/>
            <person name="Rosso M.N."/>
        </authorList>
    </citation>
    <scope>NUCLEOTIDE SEQUENCE [LARGE SCALE GENOMIC DNA]</scope>
    <source>
        <strain evidence="1 2">BRFM310</strain>
    </source>
</reference>